<keyword evidence="3 5" id="KW-1133">Transmembrane helix</keyword>
<protein>
    <recommendedName>
        <fullName evidence="7">Membrane transporter protein</fullName>
    </recommendedName>
</protein>
<keyword evidence="2 5" id="KW-0812">Transmembrane</keyword>
<dbReference type="PANTHER" id="PTHR43701">
    <property type="entry name" value="MEMBRANE TRANSPORTER PROTEIN MJ0441-RELATED"/>
    <property type="match status" value="1"/>
</dbReference>
<dbReference type="EMBL" id="UOFQ01000061">
    <property type="protein sequence ID" value="VAW87251.1"/>
    <property type="molecule type" value="Genomic_DNA"/>
</dbReference>
<accession>A0A3B0Z6T1</accession>
<dbReference type="GO" id="GO:0016020">
    <property type="term" value="C:membrane"/>
    <property type="evidence" value="ECO:0007669"/>
    <property type="project" value="UniProtKB-SubCell"/>
</dbReference>
<name>A0A3B0Z6T1_9ZZZZ</name>
<feature type="transmembrane region" description="Helical" evidence="5">
    <location>
        <begin position="199"/>
        <end position="219"/>
    </location>
</feature>
<feature type="transmembrane region" description="Helical" evidence="5">
    <location>
        <begin position="99"/>
        <end position="115"/>
    </location>
</feature>
<evidence type="ECO:0000313" key="6">
    <source>
        <dbReference type="EMBL" id="VAW87251.1"/>
    </source>
</evidence>
<gene>
    <name evidence="6" type="ORF">MNBD_GAMMA17-1697</name>
</gene>
<sequence>MSLLLWPLAFVVGIILALFGAGGGMTTVPLLIYFGNIPLKEAIAMSLWVVAGVSLTAIIHQRVWKVLHMKLLITFGISGIVGSFAGASLGIIISETLQSILFSLLLVIVSIWLLLKKTAPIPTSHKEKTFNYIFAAGIGITIGILTGILGVGGGFLLVPALIWLGVSQMPVTVAHSLVLIILNSVVAGSRYAEAIDIDVALTIGVVVAASLGAIVGGMLLEKIPQKYLQKGFAYALLLLGVLMAARSVL</sequence>
<evidence type="ECO:0000256" key="5">
    <source>
        <dbReference type="SAM" id="Phobius"/>
    </source>
</evidence>
<dbReference type="InterPro" id="IPR002781">
    <property type="entry name" value="TM_pro_TauE-like"/>
</dbReference>
<feature type="transmembrane region" description="Helical" evidence="5">
    <location>
        <begin position="136"/>
        <end position="163"/>
    </location>
</feature>
<reference evidence="6" key="1">
    <citation type="submission" date="2018-06" db="EMBL/GenBank/DDBJ databases">
        <authorList>
            <person name="Zhirakovskaya E."/>
        </authorList>
    </citation>
    <scope>NUCLEOTIDE SEQUENCE</scope>
</reference>
<evidence type="ECO:0008006" key="7">
    <source>
        <dbReference type="Google" id="ProtNLM"/>
    </source>
</evidence>
<evidence type="ECO:0000256" key="3">
    <source>
        <dbReference type="ARBA" id="ARBA00022989"/>
    </source>
</evidence>
<feature type="transmembrane region" description="Helical" evidence="5">
    <location>
        <begin position="42"/>
        <end position="59"/>
    </location>
</feature>
<feature type="transmembrane region" description="Helical" evidence="5">
    <location>
        <begin position="231"/>
        <end position="248"/>
    </location>
</feature>
<dbReference type="Pfam" id="PF01925">
    <property type="entry name" value="TauE"/>
    <property type="match status" value="1"/>
</dbReference>
<evidence type="ECO:0000256" key="1">
    <source>
        <dbReference type="ARBA" id="ARBA00004141"/>
    </source>
</evidence>
<dbReference type="AlphaFoldDB" id="A0A3B0Z6T1"/>
<organism evidence="6">
    <name type="scientific">hydrothermal vent metagenome</name>
    <dbReference type="NCBI Taxonomy" id="652676"/>
    <lineage>
        <taxon>unclassified sequences</taxon>
        <taxon>metagenomes</taxon>
        <taxon>ecological metagenomes</taxon>
    </lineage>
</organism>
<evidence type="ECO:0000256" key="4">
    <source>
        <dbReference type="ARBA" id="ARBA00023136"/>
    </source>
</evidence>
<dbReference type="InterPro" id="IPR051598">
    <property type="entry name" value="TSUP/Inactive_protease-like"/>
</dbReference>
<dbReference type="PANTHER" id="PTHR43701:SF2">
    <property type="entry name" value="MEMBRANE TRANSPORTER PROTEIN YJNA-RELATED"/>
    <property type="match status" value="1"/>
</dbReference>
<proteinExistence type="predicted"/>
<comment type="subcellular location">
    <subcellularLocation>
        <location evidence="1">Membrane</location>
        <topology evidence="1">Multi-pass membrane protein</topology>
    </subcellularLocation>
</comment>
<evidence type="ECO:0000256" key="2">
    <source>
        <dbReference type="ARBA" id="ARBA00022692"/>
    </source>
</evidence>
<keyword evidence="4 5" id="KW-0472">Membrane</keyword>
<feature type="transmembrane region" description="Helical" evidence="5">
    <location>
        <begin position="71"/>
        <end position="93"/>
    </location>
</feature>
<feature type="transmembrane region" description="Helical" evidence="5">
    <location>
        <begin position="169"/>
        <end position="187"/>
    </location>
</feature>